<keyword evidence="1" id="KW-0472">Membrane</keyword>
<dbReference type="PANTHER" id="PTHR43081">
    <property type="entry name" value="ADENYLATE CYCLASE, TERMINAL-DIFFERENTIATION SPECIFIC-RELATED"/>
    <property type="match status" value="1"/>
</dbReference>
<dbReference type="STRING" id="452637.Oter_4565"/>
<dbReference type="Gene3D" id="3.30.70.1230">
    <property type="entry name" value="Nucleotide cyclase"/>
    <property type="match status" value="1"/>
</dbReference>
<dbReference type="OrthoDB" id="9806704at2"/>
<dbReference type="InterPro" id="IPR029787">
    <property type="entry name" value="Nucleotide_cyclase"/>
</dbReference>
<name>B1ZQT8_OPITP</name>
<dbReference type="GO" id="GO:0035556">
    <property type="term" value="P:intracellular signal transduction"/>
    <property type="evidence" value="ECO:0007669"/>
    <property type="project" value="InterPro"/>
</dbReference>
<feature type="domain" description="Guanylate cyclase" evidence="2">
    <location>
        <begin position="486"/>
        <end position="624"/>
    </location>
</feature>
<dbReference type="HOGENOM" id="CLU_000445_85_1_0"/>
<evidence type="ECO:0000259" key="2">
    <source>
        <dbReference type="PROSITE" id="PS50125"/>
    </source>
</evidence>
<dbReference type="Pfam" id="PF05226">
    <property type="entry name" value="CHASE2"/>
    <property type="match status" value="1"/>
</dbReference>
<dbReference type="CDD" id="cd07302">
    <property type="entry name" value="CHD"/>
    <property type="match status" value="1"/>
</dbReference>
<dbReference type="Pfam" id="PF00211">
    <property type="entry name" value="Guanylate_cyc"/>
    <property type="match status" value="1"/>
</dbReference>
<dbReference type="KEGG" id="ote:Oter_4565"/>
<dbReference type="GO" id="GO:0004016">
    <property type="term" value="F:adenylate cyclase activity"/>
    <property type="evidence" value="ECO:0007669"/>
    <property type="project" value="UniProtKB-ARBA"/>
</dbReference>
<dbReference type="eggNOG" id="COG4252">
    <property type="taxonomic scope" value="Bacteria"/>
</dbReference>
<evidence type="ECO:0000313" key="3">
    <source>
        <dbReference type="EMBL" id="ACB77836.1"/>
    </source>
</evidence>
<dbReference type="RefSeq" id="WP_012377350.1">
    <property type="nucleotide sequence ID" value="NC_010571.1"/>
</dbReference>
<keyword evidence="1" id="KW-1133">Transmembrane helix</keyword>
<evidence type="ECO:0000256" key="1">
    <source>
        <dbReference type="SAM" id="Phobius"/>
    </source>
</evidence>
<organism evidence="3 4">
    <name type="scientific">Opitutus terrae (strain DSM 11246 / JCM 15787 / PB90-1)</name>
    <dbReference type="NCBI Taxonomy" id="452637"/>
    <lineage>
        <taxon>Bacteria</taxon>
        <taxon>Pseudomonadati</taxon>
        <taxon>Verrucomicrobiota</taxon>
        <taxon>Opitutia</taxon>
        <taxon>Opitutales</taxon>
        <taxon>Opitutaceae</taxon>
        <taxon>Opitutus</taxon>
    </lineage>
</organism>
<dbReference type="SMART" id="SM00044">
    <property type="entry name" value="CYCc"/>
    <property type="match status" value="1"/>
</dbReference>
<evidence type="ECO:0000313" key="4">
    <source>
        <dbReference type="Proteomes" id="UP000007013"/>
    </source>
</evidence>
<feature type="transmembrane region" description="Helical" evidence="1">
    <location>
        <begin position="421"/>
        <end position="444"/>
    </location>
</feature>
<dbReference type="GO" id="GO:0006171">
    <property type="term" value="P:cAMP biosynthetic process"/>
    <property type="evidence" value="ECO:0007669"/>
    <property type="project" value="TreeGrafter"/>
</dbReference>
<dbReference type="SMART" id="SM01080">
    <property type="entry name" value="CHASE2"/>
    <property type="match status" value="1"/>
</dbReference>
<feature type="transmembrane region" description="Helical" evidence="1">
    <location>
        <begin position="366"/>
        <end position="386"/>
    </location>
</feature>
<feature type="transmembrane region" description="Helical" evidence="1">
    <location>
        <begin position="398"/>
        <end position="415"/>
    </location>
</feature>
<protein>
    <submittedName>
        <fullName evidence="3">Adenylate/guanylate cyclase with Chase sensor</fullName>
    </submittedName>
</protein>
<accession>B1ZQT8</accession>
<gene>
    <name evidence="3" type="ordered locus">Oter_4565</name>
</gene>
<keyword evidence="1" id="KW-0812">Transmembrane</keyword>
<dbReference type="InterPro" id="IPR007890">
    <property type="entry name" value="CHASE2"/>
</dbReference>
<dbReference type="PROSITE" id="PS50125">
    <property type="entry name" value="GUANYLATE_CYCLASE_2"/>
    <property type="match status" value="1"/>
</dbReference>
<proteinExistence type="predicted"/>
<sequence length="761" mass="84044">MIPRTKITKLAWARWLVLLPIPLVWCAAAHFGTLTFLENKLTDWRFRFRGEIDAPVKLLYVDIDSQSVAEIGGMPWSRMYFARVAAALIERAQVKAIGIDVVFSENGVAESVDWKKRVQGNVEFARYLSKTPSVVLAASYAAAVDRDISGQLVYRELPLLTIARGKAQPSLPELPSFRISEKDPRRQWSPALIGLIDTLDGDTRTVPLFAPSEVRTYHHLALELVRLHDGVELDGMKIERDHIDLVKPDGSLARRIPLRDRQLLEVNWFSAWQSARNPRIGFSTVYSYAEMLASEKPEEKAAAEQFFAQPEFKDAMVLIGPVDPLLQDLATTPFDEVPAPKVGVHGNVVKTILSGHYLQSLPRWSGVAWLDFAVVVLLTISVTGLATKSGTRSVWTKAAALLLLAAYVGAALLLFKTQHLLLPMTAPLGAAFTTSFVGVIWQLVDEQKQRGRIKGMFGTYVSPQLVDRMIESGESPQLGGHDAEITAYFSDIQSFSTFSEKLGSGPLVELMNEYLTACTDIVQEEGGTLDKYIGDAVVAMFGAPIALTDHAYRACVASQRVQRKLGELRLKWQAEGAKWPEIVGRMQSRIGLNTGVCMIGNMGSRTRFNYTMMGDNVNLAARMESGAKSWGVFSMCTDATKVACEQHGADRVVFRPLGRIVVKGRTQAVPIHEIVGLKEHVTAQTHECIARFAAGLECYSRRDWVGALALFARSAELEPNIPGPASGISSNPSLVYQKITAHYRAEPPPPDWDGVQVMQEK</sequence>
<dbReference type="AlphaFoldDB" id="B1ZQT8"/>
<keyword evidence="4" id="KW-1185">Reference proteome</keyword>
<dbReference type="Proteomes" id="UP000007013">
    <property type="component" value="Chromosome"/>
</dbReference>
<dbReference type="SUPFAM" id="SSF55073">
    <property type="entry name" value="Nucleotide cyclase"/>
    <property type="match status" value="1"/>
</dbReference>
<dbReference type="EMBL" id="CP001032">
    <property type="protein sequence ID" value="ACB77836.1"/>
    <property type="molecule type" value="Genomic_DNA"/>
</dbReference>
<dbReference type="InterPro" id="IPR001054">
    <property type="entry name" value="A/G_cyclase"/>
</dbReference>
<dbReference type="PANTHER" id="PTHR43081:SF1">
    <property type="entry name" value="ADENYLATE CYCLASE, TERMINAL-DIFFERENTIATION SPECIFIC"/>
    <property type="match status" value="1"/>
</dbReference>
<reference evidence="3 4" key="1">
    <citation type="journal article" date="2011" name="J. Bacteriol.">
        <title>Genome sequence of the verrucomicrobium Opitutus terrae PB90-1, an abundant inhabitant of rice paddy soil ecosystems.</title>
        <authorList>
            <person name="van Passel M.W."/>
            <person name="Kant R."/>
            <person name="Palva A."/>
            <person name="Copeland A."/>
            <person name="Lucas S."/>
            <person name="Lapidus A."/>
            <person name="Glavina del Rio T."/>
            <person name="Pitluck S."/>
            <person name="Goltsman E."/>
            <person name="Clum A."/>
            <person name="Sun H."/>
            <person name="Schmutz J."/>
            <person name="Larimer F.W."/>
            <person name="Land M.L."/>
            <person name="Hauser L."/>
            <person name="Kyrpides N."/>
            <person name="Mikhailova N."/>
            <person name="Richardson P.P."/>
            <person name="Janssen P.H."/>
            <person name="de Vos W.M."/>
            <person name="Smidt H."/>
        </authorList>
    </citation>
    <scope>NUCLEOTIDE SEQUENCE [LARGE SCALE GENOMIC DNA]</scope>
    <source>
        <strain evidence="4">DSM 11246 / JCM 15787 / PB90-1</strain>
    </source>
</reference>
<dbReference type="eggNOG" id="COG2114">
    <property type="taxonomic scope" value="Bacteria"/>
</dbReference>
<dbReference type="InterPro" id="IPR050697">
    <property type="entry name" value="Adenylyl/Guanylyl_Cyclase_3/4"/>
</dbReference>